<evidence type="ECO:0000313" key="1">
    <source>
        <dbReference type="EMBL" id="KTC65598.1"/>
    </source>
</evidence>
<sequence>MVSQTIAKKIKTSLIPYLFLPLITLVSSICFAEEEVKQAKFLPTDASYANWIFSGIVTNESGESYGYYFQMQRENNTFHATTAVFKEENKEMVLEEDAYADLTEIEKYNWRVGQTFLKFNPINDSWIFGFKTKDSVGFNFRVDMLDQEGKAPDRNVLRSGIELVINQTSRLNGHIQLTTEEKEQFVTAKNAWFRQIGYANAPININSLSGVLCRFNDNSGFYSVNLKAKDAIQGAVTGACDANGASSLISQFIRVKEEKDGAWLIQSKVPPQRFTLQNSKQQNSIIAGFVTDGKLNGFCMINPLTNETV</sequence>
<name>A0A0W0R3J7_9GAMM</name>
<keyword evidence="2" id="KW-0614">Plasmid</keyword>
<keyword evidence="3" id="KW-1185">Reference proteome</keyword>
<protein>
    <submittedName>
        <fullName evidence="1">Uncharacterized protein</fullName>
    </submittedName>
</protein>
<evidence type="ECO:0000313" key="4">
    <source>
        <dbReference type="Proteomes" id="UP000281170"/>
    </source>
</evidence>
<geneLocation type="plasmid" evidence="2 4">
    <name>11</name>
</geneLocation>
<dbReference type="EMBL" id="LR134420">
    <property type="protein sequence ID" value="VEH85205.1"/>
    <property type="molecule type" value="Genomic_DNA"/>
</dbReference>
<dbReference type="Proteomes" id="UP000281170">
    <property type="component" value="Plasmid 11"/>
</dbReference>
<reference evidence="2 4" key="2">
    <citation type="submission" date="2018-12" db="EMBL/GenBank/DDBJ databases">
        <authorList>
            <consortium name="Pathogen Informatics"/>
        </authorList>
    </citation>
    <scope>NUCLEOTIDE SEQUENCE [LARGE SCALE GENOMIC DNA]</scope>
    <source>
        <strain evidence="2 4">NCTC12735</strain>
        <plasmid evidence="4">11</plasmid>
    </source>
</reference>
<dbReference type="RefSeq" id="WP_058461347.1">
    <property type="nucleotide sequence ID" value="NZ_CAAAHS010000008.1"/>
</dbReference>
<accession>A0A0W0R3J7</accession>
<dbReference type="KEGG" id="ladl:NCTC12735_00830"/>
<evidence type="ECO:0000313" key="2">
    <source>
        <dbReference type="EMBL" id="VEH85205.1"/>
    </source>
</evidence>
<proteinExistence type="predicted"/>
<evidence type="ECO:0000313" key="3">
    <source>
        <dbReference type="Proteomes" id="UP000054859"/>
    </source>
</evidence>
<organism evidence="1 3">
    <name type="scientific">Legionella adelaidensis</name>
    <dbReference type="NCBI Taxonomy" id="45056"/>
    <lineage>
        <taxon>Bacteria</taxon>
        <taxon>Pseudomonadati</taxon>
        <taxon>Pseudomonadota</taxon>
        <taxon>Gammaproteobacteria</taxon>
        <taxon>Legionellales</taxon>
        <taxon>Legionellaceae</taxon>
        <taxon>Legionella</taxon>
    </lineage>
</organism>
<gene>
    <name evidence="1" type="ORF">Lade_0256</name>
    <name evidence="2" type="ORF">NCTC12735_00830</name>
</gene>
<dbReference type="Proteomes" id="UP000054859">
    <property type="component" value="Unassembled WGS sequence"/>
</dbReference>
<dbReference type="EMBL" id="LNKA01000001">
    <property type="protein sequence ID" value="KTC65598.1"/>
    <property type="molecule type" value="Genomic_DNA"/>
</dbReference>
<dbReference type="STRING" id="45056.Lade_0256"/>
<dbReference type="OrthoDB" id="5653897at2"/>
<dbReference type="PATRIC" id="fig|45056.6.peg.263"/>
<reference evidence="1 3" key="1">
    <citation type="submission" date="2015-11" db="EMBL/GenBank/DDBJ databases">
        <title>Identification of large and diverse effector repertoires of 38 Legionella species.</title>
        <authorList>
            <person name="Burstein D."/>
            <person name="Amaro F."/>
            <person name="Zusman T."/>
            <person name="Lifshitz Z."/>
            <person name="Cohen O."/>
            <person name="Gilbert J.A."/>
            <person name="Pupko T."/>
            <person name="Shuman H.A."/>
            <person name="Segal G."/>
        </authorList>
    </citation>
    <scope>NUCLEOTIDE SEQUENCE [LARGE SCALE GENOMIC DNA]</scope>
    <source>
        <strain evidence="1 3">1762-AUS-E</strain>
    </source>
</reference>
<dbReference type="AlphaFoldDB" id="A0A0W0R3J7"/>